<sequence>MIFSFLFMIHLIYLGIRNGISSGINNVGLFCSSISGTPFREVKKEQEACGFLRGYAVRFCPSLVEDDRDAARNNVPCVKHGSHGFVCTAHAHQLHGRNVRPFCLVLSHLVGRKTYKKYMCFENNATLDSTCQEKLFVVY</sequence>
<accession>A0A644WSP7</accession>
<organism evidence="1">
    <name type="scientific">bioreactor metagenome</name>
    <dbReference type="NCBI Taxonomy" id="1076179"/>
    <lineage>
        <taxon>unclassified sequences</taxon>
        <taxon>metagenomes</taxon>
        <taxon>ecological metagenomes</taxon>
    </lineage>
</organism>
<dbReference type="AlphaFoldDB" id="A0A644WSP7"/>
<protein>
    <submittedName>
        <fullName evidence="1">Uncharacterized protein</fullName>
    </submittedName>
</protein>
<proteinExistence type="predicted"/>
<reference evidence="1" key="1">
    <citation type="submission" date="2019-08" db="EMBL/GenBank/DDBJ databases">
        <authorList>
            <person name="Kucharzyk K."/>
            <person name="Murdoch R.W."/>
            <person name="Higgins S."/>
            <person name="Loffler F."/>
        </authorList>
    </citation>
    <scope>NUCLEOTIDE SEQUENCE</scope>
</reference>
<evidence type="ECO:0000313" key="1">
    <source>
        <dbReference type="EMBL" id="MPM06880.1"/>
    </source>
</evidence>
<name>A0A644WSP7_9ZZZZ</name>
<gene>
    <name evidence="1" type="ORF">SDC9_53183</name>
</gene>
<comment type="caution">
    <text evidence="1">The sequence shown here is derived from an EMBL/GenBank/DDBJ whole genome shotgun (WGS) entry which is preliminary data.</text>
</comment>
<dbReference type="EMBL" id="VSSQ01001275">
    <property type="protein sequence ID" value="MPM06880.1"/>
    <property type="molecule type" value="Genomic_DNA"/>
</dbReference>